<name>A0A1F6WHG8_9BACT</name>
<organism evidence="2 3">
    <name type="scientific">Candidatus Nomurabacteria bacterium RIFCSPHIGHO2_02_FULL_42_24</name>
    <dbReference type="NCBI Taxonomy" id="1801757"/>
    <lineage>
        <taxon>Bacteria</taxon>
        <taxon>Candidatus Nomuraibacteriota</taxon>
    </lineage>
</organism>
<keyword evidence="1" id="KW-0175">Coiled coil</keyword>
<evidence type="ECO:0000256" key="1">
    <source>
        <dbReference type="SAM" id="Coils"/>
    </source>
</evidence>
<proteinExistence type="predicted"/>
<dbReference type="Proteomes" id="UP000179880">
    <property type="component" value="Unassembled WGS sequence"/>
</dbReference>
<evidence type="ECO:0000313" key="2">
    <source>
        <dbReference type="EMBL" id="OGI81348.1"/>
    </source>
</evidence>
<sequence>MDEKVEFPEGLSVKEEEKLVEAFRDNRVGRDTQNNKNEVEDLMKKIKSVEFIEKAMAKKIDRLKNEDEEKTKEFDNFKAKKEEVKKEIQKLKEEIIKEKENNIKNRSITNSYEKLQKISNSIIVKEKELEDLKRYENNITKELNEIFNELLDIHDQLLINKNPELN</sequence>
<dbReference type="AlphaFoldDB" id="A0A1F6WHG8"/>
<gene>
    <name evidence="2" type="ORF">A3B93_01180</name>
</gene>
<protein>
    <submittedName>
        <fullName evidence="2">Uncharacterized protein</fullName>
    </submittedName>
</protein>
<dbReference type="EMBL" id="MFUH01000032">
    <property type="protein sequence ID" value="OGI81348.1"/>
    <property type="molecule type" value="Genomic_DNA"/>
</dbReference>
<accession>A0A1F6WHG8</accession>
<comment type="caution">
    <text evidence="2">The sequence shown here is derived from an EMBL/GenBank/DDBJ whole genome shotgun (WGS) entry which is preliminary data.</text>
</comment>
<feature type="coiled-coil region" evidence="1">
    <location>
        <begin position="49"/>
        <end position="101"/>
    </location>
</feature>
<evidence type="ECO:0000313" key="3">
    <source>
        <dbReference type="Proteomes" id="UP000179880"/>
    </source>
</evidence>
<reference evidence="2 3" key="1">
    <citation type="journal article" date="2016" name="Nat. Commun.">
        <title>Thousands of microbial genomes shed light on interconnected biogeochemical processes in an aquifer system.</title>
        <authorList>
            <person name="Anantharaman K."/>
            <person name="Brown C.T."/>
            <person name="Hug L.A."/>
            <person name="Sharon I."/>
            <person name="Castelle C.J."/>
            <person name="Probst A.J."/>
            <person name="Thomas B.C."/>
            <person name="Singh A."/>
            <person name="Wilkins M.J."/>
            <person name="Karaoz U."/>
            <person name="Brodie E.L."/>
            <person name="Williams K.H."/>
            <person name="Hubbard S.S."/>
            <person name="Banfield J.F."/>
        </authorList>
    </citation>
    <scope>NUCLEOTIDE SEQUENCE [LARGE SCALE GENOMIC DNA]</scope>
</reference>